<dbReference type="NCBIfam" id="NF001266">
    <property type="entry name" value="PRK00228.1-1"/>
    <property type="match status" value="1"/>
</dbReference>
<keyword evidence="4" id="KW-1185">Reference proteome</keyword>
<dbReference type="HAMAP" id="MF_00758">
    <property type="entry name" value="UPF0301"/>
    <property type="match status" value="1"/>
</dbReference>
<dbReference type="EMBL" id="CP013187">
    <property type="protein sequence ID" value="ALO42948.1"/>
    <property type="molecule type" value="Genomic_DNA"/>
</dbReference>
<dbReference type="RefSeq" id="WP_058030647.1">
    <property type="nucleotide sequence ID" value="NZ_CP013187.1"/>
</dbReference>
<dbReference type="SUPFAM" id="SSF143456">
    <property type="entry name" value="VC0467-like"/>
    <property type="match status" value="1"/>
</dbReference>
<gene>
    <name evidence="3" type="ORF">PP2015_2456</name>
</gene>
<dbReference type="STRING" id="161398.PP2015_2456"/>
<proteinExistence type="inferred from homology"/>
<dbReference type="Pfam" id="PF02622">
    <property type="entry name" value="DUF179"/>
    <property type="match status" value="1"/>
</dbReference>
<evidence type="ECO:0000256" key="1">
    <source>
        <dbReference type="ARBA" id="ARBA00009600"/>
    </source>
</evidence>
<evidence type="ECO:0000313" key="3">
    <source>
        <dbReference type="EMBL" id="ALO42948.1"/>
    </source>
</evidence>
<comment type="similarity">
    <text evidence="1 2">Belongs to the UPF0301 (AlgH) family.</text>
</comment>
<dbReference type="AlphaFoldDB" id="A0A0S2K4F3"/>
<evidence type="ECO:0000313" key="4">
    <source>
        <dbReference type="Proteomes" id="UP000061457"/>
    </source>
</evidence>
<dbReference type="InterPro" id="IPR003774">
    <property type="entry name" value="AlgH-like"/>
</dbReference>
<name>A0A0S2K4F3_9GAMM</name>
<dbReference type="OrthoDB" id="9807486at2"/>
<dbReference type="PANTHER" id="PTHR30327:SF1">
    <property type="entry name" value="UPF0301 PROTEIN YQGE"/>
    <property type="match status" value="1"/>
</dbReference>
<dbReference type="KEGG" id="pphe:PP2015_2456"/>
<reference evidence="3 4" key="1">
    <citation type="submission" date="2015-11" db="EMBL/GenBank/DDBJ databases">
        <authorList>
            <person name="Zhang Y."/>
            <person name="Guo Z."/>
        </authorList>
    </citation>
    <scope>NUCLEOTIDE SEQUENCE [LARGE SCALE GENOMIC DNA]</scope>
    <source>
        <strain evidence="3 4">KCTC 12086</strain>
    </source>
</reference>
<evidence type="ECO:0000256" key="2">
    <source>
        <dbReference type="HAMAP-Rule" id="MF_00758"/>
    </source>
</evidence>
<dbReference type="Gene3D" id="3.40.1740.10">
    <property type="entry name" value="VC0467-like"/>
    <property type="match status" value="1"/>
</dbReference>
<dbReference type="PATRIC" id="fig|161398.10.peg.2510"/>
<dbReference type="GO" id="GO:0005829">
    <property type="term" value="C:cytosol"/>
    <property type="evidence" value="ECO:0007669"/>
    <property type="project" value="TreeGrafter"/>
</dbReference>
<organism evidence="3 4">
    <name type="scientific">Pseudoalteromonas phenolica</name>
    <dbReference type="NCBI Taxonomy" id="161398"/>
    <lineage>
        <taxon>Bacteria</taxon>
        <taxon>Pseudomonadati</taxon>
        <taxon>Pseudomonadota</taxon>
        <taxon>Gammaproteobacteria</taxon>
        <taxon>Alteromonadales</taxon>
        <taxon>Pseudoalteromonadaceae</taxon>
        <taxon>Pseudoalteromonas</taxon>
    </lineage>
</organism>
<dbReference type="PANTHER" id="PTHR30327">
    <property type="entry name" value="UNCHARACTERIZED PROTEIN YQGE"/>
    <property type="match status" value="1"/>
</dbReference>
<sequence>MQSSLENHFLIAMPSLQDPYFKQSVTYICEHNEEGAMGLVINHPVNVTVGELLDKIDIENNKMSEASKRHVFAGGPVHTDRGFVLHTPKYGYSSSQELSSEIMITTSKDVLASLTYDDSPSEFIITLGYAGWEQGQLERELSENSWLVIKADPAIIFNTPVEQRWQKAVEMLGFDVSKLATIAGHA</sequence>
<dbReference type="Proteomes" id="UP000061457">
    <property type="component" value="Chromosome I"/>
</dbReference>
<accession>A0A0S2K4F3</accession>
<protein>
    <recommendedName>
        <fullName evidence="2">UPF0301 protein PP2015_2456</fullName>
    </recommendedName>
</protein>